<feature type="compositionally biased region" description="Low complexity" evidence="1">
    <location>
        <begin position="67"/>
        <end position="84"/>
    </location>
</feature>
<sequence>MTFFLMKNRFQAGRQEEDNSSNTPTRDGSSSTPRSPFLTGKKTFLSALFDAARDRPQSKSPSRRKNSQAASDASSPSRASSVASGRYPPRRISFDDDPEFGAAIPEERSAGPGRSNTDRQQRPSRHLDNRPEDHSSGTTDPPDEDPDLDHVDDHDHEGPKSRKPYNDHEHEHGSDTSGPDSEPEESARPDDDLVLFMRQFVEKIFHNDRVIDQEEKTKFGECVRSESGRLWFARFVNSMRINFSNKLDDATFFRLVQYCSLVLFECYQEEDYAPAKPIMNICFTFYREVPRGDNSRQPKPEFLYHSNLRKQPIFHSLKFWNAAYFDATQVDRARRSQRTQWENDTRAHNNSSSRPATSSSASSDEDFVYRTLLDFLHNMRAFRVAKESVREFIRKQSHSISQDQCRALLQQLDLMYK</sequence>
<feature type="compositionally biased region" description="Low complexity" evidence="1">
    <location>
        <begin position="351"/>
        <end position="361"/>
    </location>
</feature>
<accession>A0A1D1V6H1</accession>
<evidence type="ECO:0000313" key="3">
    <source>
        <dbReference type="Proteomes" id="UP000186922"/>
    </source>
</evidence>
<evidence type="ECO:0008006" key="4">
    <source>
        <dbReference type="Google" id="ProtNLM"/>
    </source>
</evidence>
<name>A0A1D1V6H1_RAMVA</name>
<feature type="region of interest" description="Disordered" evidence="1">
    <location>
        <begin position="335"/>
        <end position="361"/>
    </location>
</feature>
<protein>
    <recommendedName>
        <fullName evidence="4">SBF1/SBF2 domain-containing protein</fullName>
    </recommendedName>
</protein>
<dbReference type="Proteomes" id="UP000186922">
    <property type="component" value="Unassembled WGS sequence"/>
</dbReference>
<reference evidence="2 3" key="1">
    <citation type="journal article" date="2016" name="Nat. Commun.">
        <title>Extremotolerant tardigrade genome and improved radiotolerance of human cultured cells by tardigrade-unique protein.</title>
        <authorList>
            <person name="Hashimoto T."/>
            <person name="Horikawa D.D."/>
            <person name="Saito Y."/>
            <person name="Kuwahara H."/>
            <person name="Kozuka-Hata H."/>
            <person name="Shin-I T."/>
            <person name="Minakuchi Y."/>
            <person name="Ohishi K."/>
            <person name="Motoyama A."/>
            <person name="Aizu T."/>
            <person name="Enomoto A."/>
            <person name="Kondo K."/>
            <person name="Tanaka S."/>
            <person name="Hara Y."/>
            <person name="Koshikawa S."/>
            <person name="Sagara H."/>
            <person name="Miura T."/>
            <person name="Yokobori S."/>
            <person name="Miyagawa K."/>
            <person name="Suzuki Y."/>
            <person name="Kubo T."/>
            <person name="Oyama M."/>
            <person name="Kohara Y."/>
            <person name="Fujiyama A."/>
            <person name="Arakawa K."/>
            <person name="Katayama T."/>
            <person name="Toyoda A."/>
            <person name="Kunieda T."/>
        </authorList>
    </citation>
    <scope>NUCLEOTIDE SEQUENCE [LARGE SCALE GENOMIC DNA]</scope>
    <source>
        <strain evidence="2 3">YOKOZUNA-1</strain>
    </source>
</reference>
<dbReference type="InterPro" id="IPR039872">
    <property type="entry name" value="KIAA0513"/>
</dbReference>
<dbReference type="OrthoDB" id="6268344at2759"/>
<dbReference type="PANTHER" id="PTHR13663">
    <property type="entry name" value="SIMILAR TO RIKEN CDNA 6430548M08"/>
    <property type="match status" value="1"/>
</dbReference>
<dbReference type="EMBL" id="BDGG01000003">
    <property type="protein sequence ID" value="GAU95662.1"/>
    <property type="molecule type" value="Genomic_DNA"/>
</dbReference>
<evidence type="ECO:0000256" key="1">
    <source>
        <dbReference type="SAM" id="MobiDB-lite"/>
    </source>
</evidence>
<dbReference type="PANTHER" id="PTHR13663:SF2">
    <property type="entry name" value="SIMILAR TO RIKEN CDNA 6430548M08"/>
    <property type="match status" value="1"/>
</dbReference>
<comment type="caution">
    <text evidence="2">The sequence shown here is derived from an EMBL/GenBank/DDBJ whole genome shotgun (WGS) entry which is preliminary data.</text>
</comment>
<evidence type="ECO:0000313" key="2">
    <source>
        <dbReference type="EMBL" id="GAU95662.1"/>
    </source>
</evidence>
<feature type="compositionally biased region" description="Polar residues" evidence="1">
    <location>
        <begin position="20"/>
        <end position="34"/>
    </location>
</feature>
<gene>
    <name evidence="2" type="primary">RvY_07245-1</name>
    <name evidence="2" type="synonym">RvY_07245.1</name>
    <name evidence="2" type="ORF">RvY_07245</name>
</gene>
<feature type="compositionally biased region" description="Basic and acidic residues" evidence="1">
    <location>
        <begin position="148"/>
        <end position="174"/>
    </location>
</feature>
<feature type="region of interest" description="Disordered" evidence="1">
    <location>
        <begin position="1"/>
        <end position="188"/>
    </location>
</feature>
<keyword evidence="3" id="KW-1185">Reference proteome</keyword>
<organism evidence="2 3">
    <name type="scientific">Ramazzottius varieornatus</name>
    <name type="common">Water bear</name>
    <name type="synonym">Tardigrade</name>
    <dbReference type="NCBI Taxonomy" id="947166"/>
    <lineage>
        <taxon>Eukaryota</taxon>
        <taxon>Metazoa</taxon>
        <taxon>Ecdysozoa</taxon>
        <taxon>Tardigrada</taxon>
        <taxon>Eutardigrada</taxon>
        <taxon>Parachela</taxon>
        <taxon>Hypsibioidea</taxon>
        <taxon>Ramazzottiidae</taxon>
        <taxon>Ramazzottius</taxon>
    </lineage>
</organism>
<dbReference type="AlphaFoldDB" id="A0A1D1V6H1"/>
<dbReference type="STRING" id="947166.A0A1D1V6H1"/>
<feature type="compositionally biased region" description="Basic and acidic residues" evidence="1">
    <location>
        <begin position="116"/>
        <end position="135"/>
    </location>
</feature>
<proteinExistence type="predicted"/>